<dbReference type="InterPro" id="IPR051908">
    <property type="entry name" value="Ribosomal_N-acetyltransferase"/>
</dbReference>
<evidence type="ECO:0000313" key="2">
    <source>
        <dbReference type="EMBL" id="PZW29369.1"/>
    </source>
</evidence>
<comment type="caution">
    <text evidence="2">The sequence shown here is derived from an EMBL/GenBank/DDBJ whole genome shotgun (WGS) entry which is preliminary data.</text>
</comment>
<evidence type="ECO:0000313" key="3">
    <source>
        <dbReference type="Proteomes" id="UP000248806"/>
    </source>
</evidence>
<proteinExistence type="predicted"/>
<dbReference type="PROSITE" id="PS51186">
    <property type="entry name" value="GNAT"/>
    <property type="match status" value="1"/>
</dbReference>
<dbReference type="AlphaFoldDB" id="A0A326U7W0"/>
<keyword evidence="2" id="KW-0808">Transferase</keyword>
<dbReference type="GO" id="GO:1990189">
    <property type="term" value="F:protein N-terminal-serine acetyltransferase activity"/>
    <property type="evidence" value="ECO:0007669"/>
    <property type="project" value="TreeGrafter"/>
</dbReference>
<dbReference type="Pfam" id="PF13302">
    <property type="entry name" value="Acetyltransf_3"/>
    <property type="match status" value="1"/>
</dbReference>
<dbReference type="GO" id="GO:0008999">
    <property type="term" value="F:protein-N-terminal-alanine acetyltransferase activity"/>
    <property type="evidence" value="ECO:0007669"/>
    <property type="project" value="TreeGrafter"/>
</dbReference>
<dbReference type="SUPFAM" id="SSF55729">
    <property type="entry name" value="Acyl-CoA N-acyltransferases (Nat)"/>
    <property type="match status" value="1"/>
</dbReference>
<protein>
    <submittedName>
        <fullName evidence="2">Aminoglycoside 6'-N-acetyltransferase</fullName>
    </submittedName>
</protein>
<keyword evidence="3" id="KW-1185">Reference proteome</keyword>
<accession>A0A326U7W0</accession>
<dbReference type="InterPro" id="IPR000182">
    <property type="entry name" value="GNAT_dom"/>
</dbReference>
<dbReference type="PANTHER" id="PTHR43441:SF6">
    <property type="entry name" value="N-ACETYLTRANSFERASE DOMAIN-CONTAINING PROTEIN"/>
    <property type="match status" value="1"/>
</dbReference>
<dbReference type="Proteomes" id="UP000248806">
    <property type="component" value="Unassembled WGS sequence"/>
</dbReference>
<evidence type="ECO:0000259" key="1">
    <source>
        <dbReference type="PROSITE" id="PS51186"/>
    </source>
</evidence>
<sequence length="173" mass="19877">MLYGTRIRLRPIAREDCAIIEKDEMTEDFQHSFNNFGLTAPGSLSRHFDEQGHLFDEKHGTLVVETLDQEIVGTISYRRVNYSPRSSAYQLGIHLFAQARHKGYGTEAVQMLTAYLFATYQIIRVEASADIENIPSQRLLEKAGFTREGILRKAQWRAGDWHDLVLYSKLRGE</sequence>
<dbReference type="RefSeq" id="WP_170142596.1">
    <property type="nucleotide sequence ID" value="NZ_BIFX01000001.1"/>
</dbReference>
<dbReference type="GO" id="GO:0005737">
    <property type="term" value="C:cytoplasm"/>
    <property type="evidence" value="ECO:0007669"/>
    <property type="project" value="TreeGrafter"/>
</dbReference>
<dbReference type="Gene3D" id="3.40.630.30">
    <property type="match status" value="1"/>
</dbReference>
<dbReference type="PANTHER" id="PTHR43441">
    <property type="entry name" value="RIBOSOMAL-PROTEIN-SERINE ACETYLTRANSFERASE"/>
    <property type="match status" value="1"/>
</dbReference>
<dbReference type="EMBL" id="QKUF01000008">
    <property type="protein sequence ID" value="PZW29369.1"/>
    <property type="molecule type" value="Genomic_DNA"/>
</dbReference>
<dbReference type="InterPro" id="IPR016181">
    <property type="entry name" value="Acyl_CoA_acyltransferase"/>
</dbReference>
<reference evidence="2 3" key="1">
    <citation type="submission" date="2018-06" db="EMBL/GenBank/DDBJ databases">
        <title>Genomic Encyclopedia of Archaeal and Bacterial Type Strains, Phase II (KMG-II): from individual species to whole genera.</title>
        <authorList>
            <person name="Goeker M."/>
        </authorList>
    </citation>
    <scope>NUCLEOTIDE SEQUENCE [LARGE SCALE GENOMIC DNA]</scope>
    <source>
        <strain evidence="2 3">ATCC BAA-1881</strain>
    </source>
</reference>
<gene>
    <name evidence="2" type="ORF">EI42_02663</name>
</gene>
<name>A0A326U7W0_THEHA</name>
<organism evidence="2 3">
    <name type="scientific">Thermosporothrix hazakensis</name>
    <dbReference type="NCBI Taxonomy" id="644383"/>
    <lineage>
        <taxon>Bacteria</taxon>
        <taxon>Bacillati</taxon>
        <taxon>Chloroflexota</taxon>
        <taxon>Ktedonobacteria</taxon>
        <taxon>Ktedonobacterales</taxon>
        <taxon>Thermosporotrichaceae</taxon>
        <taxon>Thermosporothrix</taxon>
    </lineage>
</organism>
<feature type="domain" description="N-acetyltransferase" evidence="1">
    <location>
        <begin position="20"/>
        <end position="171"/>
    </location>
</feature>